<keyword evidence="4" id="KW-0234">DNA repair</keyword>
<name>A0AAJ6YIV4_9HYME</name>
<keyword evidence="2" id="KW-0227">DNA damage</keyword>
<keyword evidence="3" id="KW-0233">DNA recombination</keyword>
<dbReference type="GO" id="GO:0045002">
    <property type="term" value="P:double-strand break repair via single-strand annealing"/>
    <property type="evidence" value="ECO:0007669"/>
    <property type="project" value="TreeGrafter"/>
</dbReference>
<dbReference type="RefSeq" id="XP_011498892.1">
    <property type="nucleotide sequence ID" value="XM_011500590.1"/>
</dbReference>
<dbReference type="Proteomes" id="UP000695007">
    <property type="component" value="Unplaced"/>
</dbReference>
<dbReference type="SUPFAM" id="SSF54768">
    <property type="entry name" value="dsRNA-binding domain-like"/>
    <property type="match status" value="1"/>
</dbReference>
<dbReference type="Gene3D" id="3.30.390.80">
    <property type="entry name" value="DNA repair protein Rad52/59/22"/>
    <property type="match status" value="1"/>
</dbReference>
<proteinExistence type="inferred from homology"/>
<dbReference type="InterPro" id="IPR007232">
    <property type="entry name" value="Rad52_Rad59_Rad22"/>
</dbReference>
<sequence length="322" mass="36418">MSCIKFPSSRNDLSKMSSKEYANDHGALYSQLIQIANEMFGLDNWSHAITNQTLDFIDYNTGKYQVGCASIVRVQRRDGTFHEGIGYCNIEGSSKGSAIQKSRMISLNDAFKKALNCFGTEIKIKISRLSNGSSCSLPTKNTQNESPHNKANNLTDTDNIEPFKETVQISQTDAMMDMVDLDQLYNKDKKSDAIIVYSKNVKIDTLKPSTDGAPKNTDINNVNKVETEAVIGLSEILFNTYIIIIPVDAQFINNNKLNIANDVKKETKDEVPKTNGSTAISDEEMRLERKRKQRELQEEFKRKEELKKKLKNTHKQPSNPRY</sequence>
<dbReference type="GO" id="GO:0005634">
    <property type="term" value="C:nucleus"/>
    <property type="evidence" value="ECO:0007669"/>
    <property type="project" value="TreeGrafter"/>
</dbReference>
<dbReference type="InterPro" id="IPR042525">
    <property type="entry name" value="Rad52_Rad59_Rad22_sf"/>
</dbReference>
<feature type="compositionally biased region" description="Basic and acidic residues" evidence="5">
    <location>
        <begin position="294"/>
        <end position="307"/>
    </location>
</feature>
<accession>A0AAJ6YIV4</accession>
<evidence type="ECO:0000256" key="5">
    <source>
        <dbReference type="SAM" id="MobiDB-lite"/>
    </source>
</evidence>
<dbReference type="GeneID" id="105363020"/>
<keyword evidence="6" id="KW-1185">Reference proteome</keyword>
<evidence type="ECO:0000256" key="4">
    <source>
        <dbReference type="ARBA" id="ARBA00023204"/>
    </source>
</evidence>
<evidence type="ECO:0000256" key="2">
    <source>
        <dbReference type="ARBA" id="ARBA00022763"/>
    </source>
</evidence>
<gene>
    <name evidence="7" type="primary">LOC105363020</name>
</gene>
<dbReference type="KEGG" id="csol:105363020"/>
<evidence type="ECO:0000256" key="1">
    <source>
        <dbReference type="ARBA" id="ARBA00006638"/>
    </source>
</evidence>
<dbReference type="Pfam" id="PF04098">
    <property type="entry name" value="Rad52_Rad22"/>
    <property type="match status" value="1"/>
</dbReference>
<dbReference type="InterPro" id="IPR041247">
    <property type="entry name" value="Rad52_fam"/>
</dbReference>
<dbReference type="GO" id="GO:0000724">
    <property type="term" value="P:double-strand break repair via homologous recombination"/>
    <property type="evidence" value="ECO:0007669"/>
    <property type="project" value="TreeGrafter"/>
</dbReference>
<evidence type="ECO:0000256" key="3">
    <source>
        <dbReference type="ARBA" id="ARBA00023172"/>
    </source>
</evidence>
<dbReference type="PANTHER" id="PTHR12132:SF1">
    <property type="entry name" value="DNA REPAIR PROTEIN RAD52 HOMOLOG"/>
    <property type="match status" value="1"/>
</dbReference>
<protein>
    <submittedName>
        <fullName evidence="7">Uncharacterized protein LOC105363020</fullName>
    </submittedName>
</protein>
<dbReference type="GO" id="GO:0006312">
    <property type="term" value="P:mitotic recombination"/>
    <property type="evidence" value="ECO:0007669"/>
    <property type="project" value="TreeGrafter"/>
</dbReference>
<comment type="similarity">
    <text evidence="1">Belongs to the RAD52 family.</text>
</comment>
<dbReference type="AlphaFoldDB" id="A0AAJ6YIV4"/>
<feature type="region of interest" description="Disordered" evidence="5">
    <location>
        <begin position="268"/>
        <end position="322"/>
    </location>
</feature>
<evidence type="ECO:0000313" key="7">
    <source>
        <dbReference type="RefSeq" id="XP_011498892.1"/>
    </source>
</evidence>
<feature type="region of interest" description="Disordered" evidence="5">
    <location>
        <begin position="137"/>
        <end position="157"/>
    </location>
</feature>
<dbReference type="PANTHER" id="PTHR12132">
    <property type="entry name" value="DNA REPAIR AND RECOMBINATION PROTEIN RAD52, RAD59"/>
    <property type="match status" value="1"/>
</dbReference>
<organism evidence="6 7">
    <name type="scientific">Ceratosolen solmsi marchali</name>
    <dbReference type="NCBI Taxonomy" id="326594"/>
    <lineage>
        <taxon>Eukaryota</taxon>
        <taxon>Metazoa</taxon>
        <taxon>Ecdysozoa</taxon>
        <taxon>Arthropoda</taxon>
        <taxon>Hexapoda</taxon>
        <taxon>Insecta</taxon>
        <taxon>Pterygota</taxon>
        <taxon>Neoptera</taxon>
        <taxon>Endopterygota</taxon>
        <taxon>Hymenoptera</taxon>
        <taxon>Apocrita</taxon>
        <taxon>Proctotrupomorpha</taxon>
        <taxon>Chalcidoidea</taxon>
        <taxon>Agaonidae</taxon>
        <taxon>Agaoninae</taxon>
        <taxon>Ceratosolen</taxon>
    </lineage>
</organism>
<reference evidence="7" key="1">
    <citation type="submission" date="2025-08" db="UniProtKB">
        <authorList>
            <consortium name="RefSeq"/>
        </authorList>
    </citation>
    <scope>IDENTIFICATION</scope>
</reference>
<evidence type="ECO:0000313" key="6">
    <source>
        <dbReference type="Proteomes" id="UP000695007"/>
    </source>
</evidence>